<organism evidence="1 2">
    <name type="scientific">Yinghuangia soli</name>
    <dbReference type="NCBI Taxonomy" id="2908204"/>
    <lineage>
        <taxon>Bacteria</taxon>
        <taxon>Bacillati</taxon>
        <taxon>Actinomycetota</taxon>
        <taxon>Actinomycetes</taxon>
        <taxon>Kitasatosporales</taxon>
        <taxon>Streptomycetaceae</taxon>
        <taxon>Yinghuangia</taxon>
    </lineage>
</organism>
<dbReference type="RefSeq" id="WP_235058144.1">
    <property type="nucleotide sequence ID" value="NZ_JAKFHA010000048.1"/>
</dbReference>
<gene>
    <name evidence="1" type="ORF">LZ495_39980</name>
</gene>
<sequence length="207" mass="22263">MLEQPLYAQDDLQAARALVRAHAWAMLVTALPGGVPVVSHLPVLLDPARDDLTLLGHLAGGDAELHELGQHPAVVVVEGANGYISPTWYEAGPYVPTWDFVVLHLHGTPEVLGPEESYEVLAATVAHFEAVRPEPWKLESVGAYAHRIAPGATSFRLAPTRVVHKAKLSQDKPAEVVRRVSAALENAADPHHNPALAEALRRALPEG</sequence>
<dbReference type="SUPFAM" id="SSF50475">
    <property type="entry name" value="FMN-binding split barrel"/>
    <property type="match status" value="1"/>
</dbReference>
<dbReference type="Gene3D" id="2.30.110.10">
    <property type="entry name" value="Electron Transport, Fmn-binding Protein, Chain A"/>
    <property type="match status" value="1"/>
</dbReference>
<proteinExistence type="predicted"/>
<name>A0AA41U8Z0_9ACTN</name>
<evidence type="ECO:0000313" key="2">
    <source>
        <dbReference type="Proteomes" id="UP001165378"/>
    </source>
</evidence>
<keyword evidence="2" id="KW-1185">Reference proteome</keyword>
<evidence type="ECO:0000313" key="1">
    <source>
        <dbReference type="EMBL" id="MCF2533369.1"/>
    </source>
</evidence>
<dbReference type="PANTHER" id="PTHR35802:SF1">
    <property type="entry name" value="PROTEASE SYNTHASE AND SPORULATION PROTEIN PAI 2"/>
    <property type="match status" value="1"/>
</dbReference>
<accession>A0AA41U8Z0</accession>
<comment type="caution">
    <text evidence="1">The sequence shown here is derived from an EMBL/GenBank/DDBJ whole genome shotgun (WGS) entry which is preliminary data.</text>
</comment>
<dbReference type="InterPro" id="IPR007396">
    <property type="entry name" value="TR_PAI2-type"/>
</dbReference>
<reference evidence="1" key="1">
    <citation type="submission" date="2022-01" db="EMBL/GenBank/DDBJ databases">
        <title>Genome-Based Taxonomic Classification of the Phylum Actinobacteria.</title>
        <authorList>
            <person name="Gao Y."/>
        </authorList>
    </citation>
    <scope>NUCLEOTIDE SEQUENCE</scope>
    <source>
        <strain evidence="1">KLBMP 8922</strain>
    </source>
</reference>
<dbReference type="Proteomes" id="UP001165378">
    <property type="component" value="Unassembled WGS sequence"/>
</dbReference>
<dbReference type="InterPro" id="IPR012349">
    <property type="entry name" value="Split_barrel_FMN-bd"/>
</dbReference>
<dbReference type="AlphaFoldDB" id="A0AA41U8Z0"/>
<dbReference type="PIRSF" id="PIRSF010372">
    <property type="entry name" value="PaiB"/>
    <property type="match status" value="1"/>
</dbReference>
<dbReference type="Pfam" id="PF04299">
    <property type="entry name" value="FMN_bind_2"/>
    <property type="match status" value="1"/>
</dbReference>
<protein>
    <submittedName>
        <fullName evidence="1">FMN-binding negative transcriptional regulator</fullName>
    </submittedName>
</protein>
<dbReference type="PANTHER" id="PTHR35802">
    <property type="entry name" value="PROTEASE SYNTHASE AND SPORULATION PROTEIN PAI 2"/>
    <property type="match status" value="1"/>
</dbReference>
<dbReference type="EMBL" id="JAKFHA010000048">
    <property type="protein sequence ID" value="MCF2533369.1"/>
    <property type="molecule type" value="Genomic_DNA"/>
</dbReference>